<evidence type="ECO:0000313" key="4">
    <source>
        <dbReference type="Proteomes" id="UP001305779"/>
    </source>
</evidence>
<dbReference type="SMART" id="SM00054">
    <property type="entry name" value="EFh"/>
    <property type="match status" value="1"/>
</dbReference>
<dbReference type="InterPro" id="IPR011992">
    <property type="entry name" value="EF-hand-dom_pair"/>
</dbReference>
<organism evidence="3 4">
    <name type="scientific">Zasmidium cellare</name>
    <name type="common">Wine cellar mold</name>
    <name type="synonym">Racodium cellare</name>
    <dbReference type="NCBI Taxonomy" id="395010"/>
    <lineage>
        <taxon>Eukaryota</taxon>
        <taxon>Fungi</taxon>
        <taxon>Dikarya</taxon>
        <taxon>Ascomycota</taxon>
        <taxon>Pezizomycotina</taxon>
        <taxon>Dothideomycetes</taxon>
        <taxon>Dothideomycetidae</taxon>
        <taxon>Mycosphaerellales</taxon>
        <taxon>Mycosphaerellaceae</taxon>
        <taxon>Zasmidium</taxon>
    </lineage>
</organism>
<dbReference type="PANTHER" id="PTHR31323:SF14">
    <property type="entry name" value="MECHANOSENSITIVE ION CHANNEL PROTEIN MSY2"/>
    <property type="match status" value="1"/>
</dbReference>
<dbReference type="EMBL" id="JAXOVC010000007">
    <property type="protein sequence ID" value="KAK4499599.1"/>
    <property type="molecule type" value="Genomic_DNA"/>
</dbReference>
<keyword evidence="1" id="KW-0106">Calcium</keyword>
<dbReference type="InterPro" id="IPR018247">
    <property type="entry name" value="EF_Hand_1_Ca_BS"/>
</dbReference>
<proteinExistence type="predicted"/>
<evidence type="ECO:0000313" key="3">
    <source>
        <dbReference type="EMBL" id="KAK4499599.1"/>
    </source>
</evidence>
<dbReference type="PROSITE" id="PS50222">
    <property type="entry name" value="EF_HAND_2"/>
    <property type="match status" value="1"/>
</dbReference>
<reference evidence="3 4" key="1">
    <citation type="journal article" date="2023" name="G3 (Bethesda)">
        <title>A chromosome-level genome assembly of Zasmidium syzygii isolated from banana leaves.</title>
        <authorList>
            <person name="van Westerhoven A.C."/>
            <person name="Mehrabi R."/>
            <person name="Talebi R."/>
            <person name="Steentjes M.B.F."/>
            <person name="Corcolon B."/>
            <person name="Chong P.A."/>
            <person name="Kema G.H.J."/>
            <person name="Seidl M.F."/>
        </authorList>
    </citation>
    <scope>NUCLEOTIDE SEQUENCE [LARGE SCALE GENOMIC DNA]</scope>
    <source>
        <strain evidence="3 4">P124</strain>
    </source>
</reference>
<gene>
    <name evidence="3" type="ORF">PRZ48_010117</name>
</gene>
<dbReference type="PANTHER" id="PTHR31323">
    <property type="entry name" value="MECHANOSENSITIVE ION CHANNEL PROTEIN MSY2"/>
    <property type="match status" value="1"/>
</dbReference>
<keyword evidence="4" id="KW-1185">Reference proteome</keyword>
<evidence type="ECO:0000259" key="2">
    <source>
        <dbReference type="PROSITE" id="PS50222"/>
    </source>
</evidence>
<dbReference type="PROSITE" id="PS00018">
    <property type="entry name" value="EF_HAND_1"/>
    <property type="match status" value="1"/>
</dbReference>
<evidence type="ECO:0000256" key="1">
    <source>
        <dbReference type="ARBA" id="ARBA00022837"/>
    </source>
</evidence>
<sequence>MAGSIAAAIFVVEKTVIQLLSINYYRKQYARKIRESKRLIRLLNLLYETSRRLFPEFSKEFEHEDTEIHCGTSLIEARDNVDGHTNVRDKILINVHRAREKAAAAIGALKSDVASQELGGTSNLHSVVSKALESDRASKALARRLWLSLCSSGKDAVYKQDIQEVLGPQCEAEAEEIFNILDRDGNGDVSLDEMTAIVVNCGRERKDRASSIQDISSAIAVLDKILSTIVVIGKLWK</sequence>
<dbReference type="SUPFAM" id="SSF47473">
    <property type="entry name" value="EF-hand"/>
    <property type="match status" value="1"/>
</dbReference>
<comment type="caution">
    <text evidence="3">The sequence shown here is derived from an EMBL/GenBank/DDBJ whole genome shotgun (WGS) entry which is preliminary data.</text>
</comment>
<accession>A0ABR0EDM3</accession>
<name>A0ABR0EDM3_ZASCE</name>
<dbReference type="Proteomes" id="UP001305779">
    <property type="component" value="Unassembled WGS sequence"/>
</dbReference>
<dbReference type="InterPro" id="IPR002048">
    <property type="entry name" value="EF_hand_dom"/>
</dbReference>
<protein>
    <recommendedName>
        <fullName evidence="2">EF-hand domain-containing protein</fullName>
    </recommendedName>
</protein>
<dbReference type="Gene3D" id="1.10.238.10">
    <property type="entry name" value="EF-hand"/>
    <property type="match status" value="1"/>
</dbReference>
<feature type="domain" description="EF-hand" evidence="2">
    <location>
        <begin position="169"/>
        <end position="204"/>
    </location>
</feature>